<dbReference type="Proteomes" id="UP000183015">
    <property type="component" value="Unassembled WGS sequence"/>
</dbReference>
<dbReference type="InterPro" id="IPR007627">
    <property type="entry name" value="RNA_pol_sigma70_r2"/>
</dbReference>
<comment type="similarity">
    <text evidence="1 6">Belongs to the sigma-70 factor family. ECF subfamily.</text>
</comment>
<evidence type="ECO:0000259" key="8">
    <source>
        <dbReference type="Pfam" id="PF04542"/>
    </source>
</evidence>
<dbReference type="InterPro" id="IPR014305">
    <property type="entry name" value="RNA_pol_sigma-G_actinobac"/>
</dbReference>
<evidence type="ECO:0000256" key="4">
    <source>
        <dbReference type="ARBA" id="ARBA00023082"/>
    </source>
</evidence>
<dbReference type="PANTHER" id="PTHR30173:SF36">
    <property type="entry name" value="ECF RNA POLYMERASE SIGMA FACTOR SIGJ"/>
    <property type="match status" value="1"/>
</dbReference>
<dbReference type="Gene3D" id="3.10.450.50">
    <property type="match status" value="1"/>
</dbReference>
<dbReference type="GO" id="GO:0016987">
    <property type="term" value="F:sigma factor activity"/>
    <property type="evidence" value="ECO:0007669"/>
    <property type="project" value="UniProtKB-KW"/>
</dbReference>
<dbReference type="SUPFAM" id="SSF88659">
    <property type="entry name" value="Sigma3 and sigma4 domains of RNA polymerase sigma factors"/>
    <property type="match status" value="1"/>
</dbReference>
<dbReference type="InterPro" id="IPR032710">
    <property type="entry name" value="NTF2-like_dom_sf"/>
</dbReference>
<dbReference type="InterPro" id="IPR013324">
    <property type="entry name" value="RNA_pol_sigma_r3/r4-like"/>
</dbReference>
<dbReference type="InterPro" id="IPR052704">
    <property type="entry name" value="ECF_Sigma-70_Domain"/>
</dbReference>
<feature type="domain" description="RNA polymerase sigma-70 region 2" evidence="8">
    <location>
        <begin position="20"/>
        <end position="87"/>
    </location>
</feature>
<evidence type="ECO:0000256" key="5">
    <source>
        <dbReference type="ARBA" id="ARBA00023163"/>
    </source>
</evidence>
<dbReference type="Gene3D" id="1.10.1740.10">
    <property type="match status" value="1"/>
</dbReference>
<dbReference type="AlphaFoldDB" id="A0A1H7TJJ6"/>
<dbReference type="InterPro" id="IPR013325">
    <property type="entry name" value="RNA_pol_sigma_r2"/>
</dbReference>
<protein>
    <recommendedName>
        <fullName evidence="6">RNA polymerase sigma factor</fullName>
    </recommendedName>
</protein>
<evidence type="ECO:0000256" key="6">
    <source>
        <dbReference type="RuleBase" id="RU000716"/>
    </source>
</evidence>
<dbReference type="GO" id="GO:0006950">
    <property type="term" value="P:response to stress"/>
    <property type="evidence" value="ECO:0007669"/>
    <property type="project" value="UniProtKB-ARBA"/>
</dbReference>
<keyword evidence="5 6" id="KW-0804">Transcription</keyword>
<evidence type="ECO:0000313" key="12">
    <source>
        <dbReference type="Proteomes" id="UP000183015"/>
    </source>
</evidence>
<dbReference type="GO" id="GO:0003677">
    <property type="term" value="F:DNA binding"/>
    <property type="evidence" value="ECO:0007669"/>
    <property type="project" value="UniProtKB-KW"/>
</dbReference>
<keyword evidence="12" id="KW-1185">Reference proteome</keyword>
<dbReference type="GO" id="GO:0006352">
    <property type="term" value="P:DNA-templated transcription initiation"/>
    <property type="evidence" value="ECO:0007669"/>
    <property type="project" value="InterPro"/>
</dbReference>
<dbReference type="PANTHER" id="PTHR30173">
    <property type="entry name" value="SIGMA 19 FACTOR"/>
    <property type="match status" value="1"/>
</dbReference>
<name>A0A1H7TJJ6_STRJI</name>
<dbReference type="NCBIfam" id="TIGR02960">
    <property type="entry name" value="SigX5"/>
    <property type="match status" value="1"/>
</dbReference>
<evidence type="ECO:0000259" key="10">
    <source>
        <dbReference type="Pfam" id="PF12680"/>
    </source>
</evidence>
<dbReference type="NCBIfam" id="NF006089">
    <property type="entry name" value="PRK08241.1"/>
    <property type="match status" value="1"/>
</dbReference>
<dbReference type="InterPro" id="IPR013249">
    <property type="entry name" value="RNA_pol_sigma70_r4_t2"/>
</dbReference>
<feature type="domain" description="RNA polymerase sigma factor 70 region 4 type 2" evidence="9">
    <location>
        <begin position="144"/>
        <end position="190"/>
    </location>
</feature>
<dbReference type="eggNOG" id="COG1595">
    <property type="taxonomic scope" value="Bacteria"/>
</dbReference>
<evidence type="ECO:0000313" key="11">
    <source>
        <dbReference type="EMBL" id="SEL85010.1"/>
    </source>
</evidence>
<feature type="domain" description="SnoaL-like" evidence="10">
    <location>
        <begin position="211"/>
        <end position="280"/>
    </location>
</feature>
<dbReference type="Gene3D" id="1.10.10.10">
    <property type="entry name" value="Winged helix-like DNA-binding domain superfamily/Winged helix DNA-binding domain"/>
    <property type="match status" value="1"/>
</dbReference>
<evidence type="ECO:0000256" key="3">
    <source>
        <dbReference type="ARBA" id="ARBA00023015"/>
    </source>
</evidence>
<keyword evidence="3 6" id="KW-0805">Transcription regulation</keyword>
<dbReference type="InterPro" id="IPR037401">
    <property type="entry name" value="SnoaL-like"/>
</dbReference>
<dbReference type="InterPro" id="IPR014284">
    <property type="entry name" value="RNA_pol_sigma-70_dom"/>
</dbReference>
<dbReference type="SUPFAM" id="SSF88946">
    <property type="entry name" value="Sigma2 domain of RNA polymerase sigma factors"/>
    <property type="match status" value="1"/>
</dbReference>
<sequence length="328" mass="36288">MTEATLALAQAGDGDAFRELVAPYRRELQAHCYRILGSVQDAEDVLQEALLAAWRSIGRFDGRSLRAWLYKIATNRCLNYLRGESRRPLPAHLPDHGAGRPEQGRPDDPWWLEPYPDGLDDLAPDPEARYEVRESIALSFVAGLQQLPSQQRAVLVLRDVLGFPAAETAGILGTTPAAVNSALIRARAALPPDRHPHEVPMPKSPAEAAVVDRFVSAFQRFDLEELVALLTDDARLTMPPEPTEHRGPEPIARFLMQVHQGHDVKLLPARANGQPALVLYLPDPHAPIWRANGLIVLTLRGTRIQALTRFAGPGLLARFGYPRTLPRD</sequence>
<dbReference type="CDD" id="cd06171">
    <property type="entry name" value="Sigma70_r4"/>
    <property type="match status" value="1"/>
</dbReference>
<proteinExistence type="inferred from homology"/>
<keyword evidence="4 6" id="KW-0731">Sigma factor</keyword>
<reference evidence="12" key="1">
    <citation type="submission" date="2016-10" db="EMBL/GenBank/DDBJ databases">
        <authorList>
            <person name="Varghese N."/>
        </authorList>
    </citation>
    <scope>NUCLEOTIDE SEQUENCE [LARGE SCALE GENOMIC DNA]</scope>
    <source>
        <strain evidence="12">DSM 45096 / BCRC 16803 / CGMCC 4.1857 / CIP 109030 / JCM 12277 / KCTC 19219 / NBRC 100920 / 33214</strain>
    </source>
</reference>
<evidence type="ECO:0000256" key="1">
    <source>
        <dbReference type="ARBA" id="ARBA00010641"/>
    </source>
</evidence>
<dbReference type="Pfam" id="PF04542">
    <property type="entry name" value="Sigma70_r2"/>
    <property type="match status" value="1"/>
</dbReference>
<comment type="subunit">
    <text evidence="2">Interacts transiently with the RNA polymerase catalytic core formed by RpoA, RpoB, RpoC and RpoZ (2 alpha, 1 beta, 1 beta' and 1 omega subunit) to form the RNA polymerase holoenzyme that can initiate transcription.</text>
</comment>
<accession>A0A1H7TJJ6</accession>
<dbReference type="OrthoDB" id="3848841at2"/>
<dbReference type="PROSITE" id="PS01063">
    <property type="entry name" value="SIGMA70_ECF"/>
    <property type="match status" value="1"/>
</dbReference>
<feature type="compositionally biased region" description="Basic and acidic residues" evidence="7">
    <location>
        <begin position="91"/>
        <end position="108"/>
    </location>
</feature>
<evidence type="ECO:0000256" key="2">
    <source>
        <dbReference type="ARBA" id="ARBA00011344"/>
    </source>
</evidence>
<dbReference type="Pfam" id="PF08281">
    <property type="entry name" value="Sigma70_r4_2"/>
    <property type="match status" value="1"/>
</dbReference>
<dbReference type="EMBL" id="FOAZ01000014">
    <property type="protein sequence ID" value="SEL85010.1"/>
    <property type="molecule type" value="Genomic_DNA"/>
</dbReference>
<dbReference type="InterPro" id="IPR036388">
    <property type="entry name" value="WH-like_DNA-bd_sf"/>
</dbReference>
<organism evidence="11 12">
    <name type="scientific">Streptacidiphilus jiangxiensis</name>
    <dbReference type="NCBI Taxonomy" id="235985"/>
    <lineage>
        <taxon>Bacteria</taxon>
        <taxon>Bacillati</taxon>
        <taxon>Actinomycetota</taxon>
        <taxon>Actinomycetes</taxon>
        <taxon>Kitasatosporales</taxon>
        <taxon>Streptomycetaceae</taxon>
        <taxon>Streptacidiphilus</taxon>
    </lineage>
</organism>
<keyword evidence="6" id="KW-0238">DNA-binding</keyword>
<gene>
    <name evidence="11" type="ORF">SAMN05414137_11427</name>
</gene>
<dbReference type="NCBIfam" id="TIGR02937">
    <property type="entry name" value="sigma70-ECF"/>
    <property type="match status" value="1"/>
</dbReference>
<dbReference type="InterPro" id="IPR000838">
    <property type="entry name" value="RNA_pol_sigma70_ECF_CS"/>
</dbReference>
<dbReference type="RefSeq" id="WP_042460314.1">
    <property type="nucleotide sequence ID" value="NZ_BBPN01000067.1"/>
</dbReference>
<dbReference type="Pfam" id="PF12680">
    <property type="entry name" value="SnoaL_2"/>
    <property type="match status" value="1"/>
</dbReference>
<evidence type="ECO:0000259" key="9">
    <source>
        <dbReference type="Pfam" id="PF08281"/>
    </source>
</evidence>
<dbReference type="SUPFAM" id="SSF54427">
    <property type="entry name" value="NTF2-like"/>
    <property type="match status" value="1"/>
</dbReference>
<dbReference type="STRING" id="235985.SAMN05414137_11427"/>
<feature type="region of interest" description="Disordered" evidence="7">
    <location>
        <begin position="91"/>
        <end position="116"/>
    </location>
</feature>
<evidence type="ECO:0000256" key="7">
    <source>
        <dbReference type="SAM" id="MobiDB-lite"/>
    </source>
</evidence>